<feature type="compositionally biased region" description="Basic and acidic residues" evidence="2">
    <location>
        <begin position="174"/>
        <end position="185"/>
    </location>
</feature>
<sequence>MRMSRASQTCSRWQCSSSSLRRPPRTKGWKDRWCYVKLTESPFQRELRDRFRRHEKRRSAALEKDSRILAMIPEGRDKNITIKECTKEGDLYTLGFRRYRFLGETDEKFPVFEGASGGVNMDLNAFANLKKQKVKVPGQKEPVKQKPLGEMKKGGEPSGEAAKRKAAGKAPIPEGKKQKKGDAGKKAPLVVVVDEHSASEPSAPTAPCPPSGKGGEVSLPREDIQFSLPKGSAITHGIVDPREFLGGATPALDRRALGKLDDEALESKILRSSLTACIALGEHARRFDEWRLQKAQQEESLKKLIHDNAEAMRQMAQLERDLQQARAEAERAAKERVEMEKAAAEAAKKALEDAEAAKAEAAAAAVAAFMTEGWKAEGHKD</sequence>
<reference evidence="3" key="1">
    <citation type="submission" date="2022-07" db="EMBL/GenBank/DDBJ databases">
        <authorList>
            <person name="Macas J."/>
            <person name="Novak P."/>
            <person name="Neumann P."/>
        </authorList>
    </citation>
    <scope>NUCLEOTIDE SEQUENCE</scope>
</reference>
<accession>A0A9P0ZLS9</accession>
<dbReference type="AlphaFoldDB" id="A0A9P0ZLS9"/>
<organism evidence="3 4">
    <name type="scientific">Cuscuta europaea</name>
    <name type="common">European dodder</name>
    <dbReference type="NCBI Taxonomy" id="41803"/>
    <lineage>
        <taxon>Eukaryota</taxon>
        <taxon>Viridiplantae</taxon>
        <taxon>Streptophyta</taxon>
        <taxon>Embryophyta</taxon>
        <taxon>Tracheophyta</taxon>
        <taxon>Spermatophyta</taxon>
        <taxon>Magnoliopsida</taxon>
        <taxon>eudicotyledons</taxon>
        <taxon>Gunneridae</taxon>
        <taxon>Pentapetalae</taxon>
        <taxon>asterids</taxon>
        <taxon>lamiids</taxon>
        <taxon>Solanales</taxon>
        <taxon>Convolvulaceae</taxon>
        <taxon>Cuscuteae</taxon>
        <taxon>Cuscuta</taxon>
        <taxon>Cuscuta subgen. Cuscuta</taxon>
    </lineage>
</organism>
<feature type="region of interest" description="Disordered" evidence="2">
    <location>
        <begin position="133"/>
        <end position="219"/>
    </location>
</feature>
<dbReference type="Proteomes" id="UP001152484">
    <property type="component" value="Unassembled WGS sequence"/>
</dbReference>
<gene>
    <name evidence="3" type="ORF">CEURO_LOCUS16708</name>
</gene>
<proteinExistence type="predicted"/>
<evidence type="ECO:0000313" key="3">
    <source>
        <dbReference type="EMBL" id="CAH9104839.1"/>
    </source>
</evidence>
<dbReference type="EMBL" id="CAMAPE010000046">
    <property type="protein sequence ID" value="CAH9104839.1"/>
    <property type="molecule type" value="Genomic_DNA"/>
</dbReference>
<comment type="caution">
    <text evidence="3">The sequence shown here is derived from an EMBL/GenBank/DDBJ whole genome shotgun (WGS) entry which is preliminary data.</text>
</comment>
<feature type="compositionally biased region" description="Basic and acidic residues" evidence="2">
    <location>
        <begin position="141"/>
        <end position="155"/>
    </location>
</feature>
<protein>
    <submittedName>
        <fullName evidence="3">Uncharacterized protein</fullName>
    </submittedName>
</protein>
<feature type="coiled-coil region" evidence="1">
    <location>
        <begin position="294"/>
        <end position="364"/>
    </location>
</feature>
<keyword evidence="1" id="KW-0175">Coiled coil</keyword>
<name>A0A9P0ZLS9_CUSEU</name>
<evidence type="ECO:0000313" key="4">
    <source>
        <dbReference type="Proteomes" id="UP001152484"/>
    </source>
</evidence>
<keyword evidence="4" id="KW-1185">Reference proteome</keyword>
<evidence type="ECO:0000256" key="2">
    <source>
        <dbReference type="SAM" id="MobiDB-lite"/>
    </source>
</evidence>
<evidence type="ECO:0000256" key="1">
    <source>
        <dbReference type="SAM" id="Coils"/>
    </source>
</evidence>